<keyword evidence="5" id="KW-0963">Cytoplasm</keyword>
<keyword evidence="11" id="KW-0269">Exonuclease</keyword>
<proteinExistence type="inferred from homology"/>
<comment type="subcellular location">
    <subcellularLocation>
        <location evidence="2">Cytoplasm</location>
    </subcellularLocation>
    <subcellularLocation>
        <location evidence="3">Nucleus</location>
        <location evidence="3">Nucleolus</location>
    </subcellularLocation>
</comment>
<dbReference type="Gene3D" id="2.40.50.700">
    <property type="match status" value="1"/>
</dbReference>
<organism evidence="20 21">
    <name type="scientific">Lasiosphaeris hirsuta</name>
    <dbReference type="NCBI Taxonomy" id="260670"/>
    <lineage>
        <taxon>Eukaryota</taxon>
        <taxon>Fungi</taxon>
        <taxon>Dikarya</taxon>
        <taxon>Ascomycota</taxon>
        <taxon>Pezizomycotina</taxon>
        <taxon>Sordariomycetes</taxon>
        <taxon>Sordariomycetidae</taxon>
        <taxon>Sordariales</taxon>
        <taxon>Lasiosphaeriaceae</taxon>
        <taxon>Lasiosphaeris</taxon>
    </lineage>
</organism>
<dbReference type="Gene3D" id="2.40.50.140">
    <property type="entry name" value="Nucleic acid-binding proteins"/>
    <property type="match status" value="1"/>
</dbReference>
<dbReference type="GO" id="GO:0000176">
    <property type="term" value="C:nuclear exosome (RNase complex)"/>
    <property type="evidence" value="ECO:0007669"/>
    <property type="project" value="UniProtKB-ARBA"/>
</dbReference>
<evidence type="ECO:0000256" key="10">
    <source>
        <dbReference type="ARBA" id="ARBA00022835"/>
    </source>
</evidence>
<evidence type="ECO:0000256" key="9">
    <source>
        <dbReference type="ARBA" id="ARBA00022801"/>
    </source>
</evidence>
<dbReference type="Pfam" id="PF00773">
    <property type="entry name" value="RNB"/>
    <property type="match status" value="1"/>
</dbReference>
<evidence type="ECO:0000256" key="5">
    <source>
        <dbReference type="ARBA" id="ARBA00022490"/>
    </source>
</evidence>
<feature type="region of interest" description="Disordered" evidence="17">
    <location>
        <begin position="329"/>
        <end position="376"/>
    </location>
</feature>
<dbReference type="InterPro" id="IPR022966">
    <property type="entry name" value="RNase_II/R_CS"/>
</dbReference>
<dbReference type="InterPro" id="IPR033771">
    <property type="entry name" value="Rrp44_CSD1"/>
</dbReference>
<dbReference type="InterPro" id="IPR033770">
    <property type="entry name" value="RRP44_S1"/>
</dbReference>
<evidence type="ECO:0000256" key="11">
    <source>
        <dbReference type="ARBA" id="ARBA00022839"/>
    </source>
</evidence>
<protein>
    <recommendedName>
        <fullName evidence="15">Chromosome disjunction protein 3</fullName>
    </recommendedName>
    <alternativeName>
        <fullName evidence="14">Ribosomal RNA-processing protein 44</fullName>
    </alternativeName>
</protein>
<dbReference type="AlphaFoldDB" id="A0AA40E6W3"/>
<dbReference type="Pfam" id="PF13638">
    <property type="entry name" value="PIN_4"/>
    <property type="match status" value="1"/>
</dbReference>
<dbReference type="Gene3D" id="2.40.50.690">
    <property type="match status" value="1"/>
</dbReference>
<feature type="domain" description="RNB" evidence="19">
    <location>
        <begin position="515"/>
        <end position="848"/>
    </location>
</feature>
<dbReference type="SMART" id="SM00670">
    <property type="entry name" value="PINc"/>
    <property type="match status" value="1"/>
</dbReference>
<dbReference type="GO" id="GO:0004519">
    <property type="term" value="F:endonuclease activity"/>
    <property type="evidence" value="ECO:0007669"/>
    <property type="project" value="UniProtKB-KW"/>
</dbReference>
<dbReference type="Proteomes" id="UP001172102">
    <property type="component" value="Unassembled WGS sequence"/>
</dbReference>
<evidence type="ECO:0000313" key="21">
    <source>
        <dbReference type="Proteomes" id="UP001172102"/>
    </source>
</evidence>
<keyword evidence="12" id="KW-0694">RNA-binding</keyword>
<dbReference type="InterPro" id="IPR012340">
    <property type="entry name" value="NA-bd_OB-fold"/>
</dbReference>
<dbReference type="InterPro" id="IPR050180">
    <property type="entry name" value="RNR_Ribonuclease"/>
</dbReference>
<comment type="cofactor">
    <cofactor evidence="1">
        <name>Mg(2+)</name>
        <dbReference type="ChEBI" id="CHEBI:18420"/>
    </cofactor>
</comment>
<dbReference type="GO" id="GO:0000175">
    <property type="term" value="F:3'-5'-RNA exonuclease activity"/>
    <property type="evidence" value="ECO:0007669"/>
    <property type="project" value="TreeGrafter"/>
</dbReference>
<dbReference type="CDD" id="cd09862">
    <property type="entry name" value="PIN_Rrp44-like"/>
    <property type="match status" value="1"/>
</dbReference>
<dbReference type="InterPro" id="IPR029060">
    <property type="entry name" value="PIN-like_dom_sf"/>
</dbReference>
<dbReference type="GO" id="GO:0006364">
    <property type="term" value="P:rRNA processing"/>
    <property type="evidence" value="ECO:0007669"/>
    <property type="project" value="UniProtKB-KW"/>
</dbReference>
<keyword evidence="9" id="KW-0378">Hydrolase</keyword>
<evidence type="ECO:0000256" key="3">
    <source>
        <dbReference type="ARBA" id="ARBA00004604"/>
    </source>
</evidence>
<evidence type="ECO:0000256" key="2">
    <source>
        <dbReference type="ARBA" id="ARBA00004496"/>
    </source>
</evidence>
<evidence type="ECO:0000256" key="16">
    <source>
        <dbReference type="RuleBase" id="RU003901"/>
    </source>
</evidence>
<evidence type="ECO:0000256" key="15">
    <source>
        <dbReference type="ARBA" id="ARBA00081547"/>
    </source>
</evidence>
<keyword evidence="13" id="KW-0539">Nucleus</keyword>
<evidence type="ECO:0000313" key="20">
    <source>
        <dbReference type="EMBL" id="KAK0730474.1"/>
    </source>
</evidence>
<evidence type="ECO:0000256" key="7">
    <source>
        <dbReference type="ARBA" id="ARBA00022722"/>
    </source>
</evidence>
<dbReference type="Pfam" id="PF17215">
    <property type="entry name" value="Rrp44_S1"/>
    <property type="match status" value="1"/>
</dbReference>
<dbReference type="PANTHER" id="PTHR23355">
    <property type="entry name" value="RIBONUCLEASE"/>
    <property type="match status" value="1"/>
</dbReference>
<dbReference type="FunFam" id="2.40.50.690:FF:000005">
    <property type="entry name" value="Exosome complex exonuclease dis3"/>
    <property type="match status" value="1"/>
</dbReference>
<dbReference type="GO" id="GO:0071031">
    <property type="term" value="P:nuclear mRNA surveillance of mRNA 3'-end processing"/>
    <property type="evidence" value="ECO:0007669"/>
    <property type="project" value="TreeGrafter"/>
</dbReference>
<evidence type="ECO:0000256" key="1">
    <source>
        <dbReference type="ARBA" id="ARBA00001946"/>
    </source>
</evidence>
<gene>
    <name evidence="20" type="ORF">B0H67DRAFT_596604</name>
</gene>
<keyword evidence="8" id="KW-0255">Endonuclease</keyword>
<dbReference type="PANTHER" id="PTHR23355:SF35">
    <property type="entry name" value="EXOSOME COMPLEX EXONUCLEASE RRP44"/>
    <property type="match status" value="1"/>
</dbReference>
<dbReference type="PROSITE" id="PS01175">
    <property type="entry name" value="RIBONUCLEASE_II"/>
    <property type="match status" value="1"/>
</dbReference>
<dbReference type="FunFam" id="3.40.50.1010:FF:000010">
    <property type="entry name" value="Exosome complex exonuclease DIS3"/>
    <property type="match status" value="1"/>
</dbReference>
<dbReference type="InterPro" id="IPR002716">
    <property type="entry name" value="PIN_dom"/>
</dbReference>
<evidence type="ECO:0000256" key="8">
    <source>
        <dbReference type="ARBA" id="ARBA00022759"/>
    </source>
</evidence>
<keyword evidence="21" id="KW-1185">Reference proteome</keyword>
<dbReference type="InterPro" id="IPR041505">
    <property type="entry name" value="Dis3_CSD2"/>
</dbReference>
<dbReference type="GO" id="GO:0000177">
    <property type="term" value="C:cytoplasmic exosome (RNase complex)"/>
    <property type="evidence" value="ECO:0007669"/>
    <property type="project" value="TreeGrafter"/>
</dbReference>
<evidence type="ECO:0000259" key="19">
    <source>
        <dbReference type="SMART" id="SM00955"/>
    </source>
</evidence>
<evidence type="ECO:0000256" key="14">
    <source>
        <dbReference type="ARBA" id="ARBA00077930"/>
    </source>
</evidence>
<dbReference type="SMART" id="SM00955">
    <property type="entry name" value="RNB"/>
    <property type="match status" value="1"/>
</dbReference>
<dbReference type="FunFam" id="2.40.50.700:FF:000001">
    <property type="entry name" value="Exosome complex exonuclease exoribonuclease (Rrp44)"/>
    <property type="match status" value="1"/>
</dbReference>
<sequence>MASLKRSVGSDPLAANISSKVYVRSTKSGKVQKIVREVYLRQDIPCSSKLCQSCLKVTPRDAAGRQIPFVLSEAPAGTSVFPQGHYLVPDTNAFLSAMDLFEQSSAFYDVIVLQIVLEELRNRSLPLYNRLVGLTKSEDKRFYVFFNEFRLETHVAREEGESVNDRNDRAVRRAVAWYGEHLARTKAKKGPAVVMLTNDRDNLRKAKLEGIHACSLAEYVKQLKDGDRLLDMIPDTEDRDAIKEKRPNELLYPEYLTMSKMMTGVKSGLLHQGTFNVSPYNYLEGSIRVPAFPKSLIILGRENINRAVDGDLVVVEVLPRDQWKEPSTKVIEEQAITRNENPDAEGDDAVSERERKALQEEAKRTQSKTTEGHAQPTAKVVGVIKRNWRQYVGHIDQSSVIQSAQQGQKQDTVFIIPMDKKIPKIRLRTRQVAELLGKRILVTIDAWDRGSRHPVGHFIRSLGELETKAAETEALLLEYDVQYRPFPKTVLDCLPKEGHDWKVPESIDDPGWRGREDLRGLLICSIDPIGCQDIDDALHCRPLPNGNIEVGVHIADVSHFVKPNNAMDTEASVRGTTVYLVDKRIDMLPMLLGTDLCSLKPYVERYAFSVLWELTPDADIASMRFTKSVIKSREAFSYEQAQLRVDDISQQDELTSSIRALMALSKKLRQKRMDAGALSLSSPEVKIQMESETSDPIDVKTKEHLDTMSLVEEFMLLANISVARKIYEAFPQTAILRRHGAPPKTNFDELANQLRVKRGFELSIESSRALADSLDTCVDPNEPFFNTLIRVMATRCMMAAEYFCSGTQAYPEFRHYGLACEIYTHFTSPIRRYADLVAHRQLAAAIEYEAVGPGVRSRGRLEAVCKNINIRHRNAQMAGRASIAYYVGQALRGKTTEEDGFIMKIFSNGFVVLVPSFGIESLIRLRDLAEPEPEATFDAENYVLAMSGSKDLKVELFQKVRVKVMDRKDVTTGKRGVKMEFVKAY</sequence>
<dbReference type="SUPFAM" id="SSF88723">
    <property type="entry name" value="PIN domain-like"/>
    <property type="match status" value="1"/>
</dbReference>
<evidence type="ECO:0000256" key="17">
    <source>
        <dbReference type="SAM" id="MobiDB-lite"/>
    </source>
</evidence>
<accession>A0AA40E6W3</accession>
<keyword evidence="7" id="KW-0540">Nuclease</keyword>
<dbReference type="GO" id="GO:0005730">
    <property type="term" value="C:nucleolus"/>
    <property type="evidence" value="ECO:0007669"/>
    <property type="project" value="UniProtKB-SubCell"/>
</dbReference>
<dbReference type="Pfam" id="PF17849">
    <property type="entry name" value="OB_Dis3"/>
    <property type="match status" value="1"/>
</dbReference>
<name>A0AA40E6W3_9PEZI</name>
<dbReference type="SUPFAM" id="SSF50249">
    <property type="entry name" value="Nucleic acid-binding proteins"/>
    <property type="match status" value="3"/>
</dbReference>
<dbReference type="InterPro" id="IPR001900">
    <property type="entry name" value="RNase_II/R"/>
</dbReference>
<evidence type="ECO:0000256" key="13">
    <source>
        <dbReference type="ARBA" id="ARBA00023242"/>
    </source>
</evidence>
<comment type="similarity">
    <text evidence="4 16">Belongs to the RNR ribonuclease family.</text>
</comment>
<feature type="compositionally biased region" description="Basic and acidic residues" evidence="17">
    <location>
        <begin position="350"/>
        <end position="364"/>
    </location>
</feature>
<feature type="domain" description="PIN" evidence="18">
    <location>
        <begin position="85"/>
        <end position="204"/>
    </location>
</feature>
<comment type="caution">
    <text evidence="20">The sequence shown here is derived from an EMBL/GenBank/DDBJ whole genome shotgun (WGS) entry which is preliminary data.</text>
</comment>
<evidence type="ECO:0000259" key="18">
    <source>
        <dbReference type="SMART" id="SM00670"/>
    </source>
</evidence>
<dbReference type="Gene3D" id="3.40.50.1010">
    <property type="entry name" value="5'-nuclease"/>
    <property type="match status" value="1"/>
</dbReference>
<dbReference type="Pfam" id="PF17216">
    <property type="entry name" value="Rrp44_CSD1"/>
    <property type="match status" value="1"/>
</dbReference>
<evidence type="ECO:0000256" key="12">
    <source>
        <dbReference type="ARBA" id="ARBA00022884"/>
    </source>
</evidence>
<dbReference type="GO" id="GO:0016075">
    <property type="term" value="P:rRNA catabolic process"/>
    <property type="evidence" value="ECO:0007669"/>
    <property type="project" value="TreeGrafter"/>
</dbReference>
<dbReference type="EMBL" id="JAUKUA010000001">
    <property type="protein sequence ID" value="KAK0730474.1"/>
    <property type="molecule type" value="Genomic_DNA"/>
</dbReference>
<keyword evidence="6" id="KW-0698">rRNA processing</keyword>
<evidence type="ECO:0000256" key="4">
    <source>
        <dbReference type="ARBA" id="ARBA00005785"/>
    </source>
</evidence>
<keyword evidence="10" id="KW-0271">Exosome</keyword>
<reference evidence="20" key="1">
    <citation type="submission" date="2023-06" db="EMBL/GenBank/DDBJ databases">
        <title>Genome-scale phylogeny and comparative genomics of the fungal order Sordariales.</title>
        <authorList>
            <consortium name="Lawrence Berkeley National Laboratory"/>
            <person name="Hensen N."/>
            <person name="Bonometti L."/>
            <person name="Westerberg I."/>
            <person name="Brannstrom I.O."/>
            <person name="Guillou S."/>
            <person name="Cros-Aarteil S."/>
            <person name="Calhoun S."/>
            <person name="Haridas S."/>
            <person name="Kuo A."/>
            <person name="Mondo S."/>
            <person name="Pangilinan J."/>
            <person name="Riley R."/>
            <person name="Labutti K."/>
            <person name="Andreopoulos B."/>
            <person name="Lipzen A."/>
            <person name="Chen C."/>
            <person name="Yanf M."/>
            <person name="Daum C."/>
            <person name="Ng V."/>
            <person name="Clum A."/>
            <person name="Steindorff A."/>
            <person name="Ohm R."/>
            <person name="Martin F."/>
            <person name="Silar P."/>
            <person name="Natvig D."/>
            <person name="Lalanne C."/>
            <person name="Gautier V."/>
            <person name="Ament-Velasquez S.L."/>
            <person name="Kruys A."/>
            <person name="Hutchinson M.I."/>
            <person name="Powell A.J."/>
            <person name="Barry K."/>
            <person name="Miller A.N."/>
            <person name="Grigoriev I.V."/>
            <person name="Debuchy R."/>
            <person name="Gladieux P."/>
            <person name="Thoren M.H."/>
            <person name="Johannesson H."/>
        </authorList>
    </citation>
    <scope>NUCLEOTIDE SEQUENCE</scope>
    <source>
        <strain evidence="20">SMH4607-1</strain>
    </source>
</reference>
<dbReference type="GO" id="GO:0003723">
    <property type="term" value="F:RNA binding"/>
    <property type="evidence" value="ECO:0007669"/>
    <property type="project" value="UniProtKB-KW"/>
</dbReference>
<evidence type="ECO:0000256" key="6">
    <source>
        <dbReference type="ARBA" id="ARBA00022552"/>
    </source>
</evidence>
<dbReference type="GO" id="GO:0071034">
    <property type="term" value="P:CUT catabolic process"/>
    <property type="evidence" value="ECO:0007669"/>
    <property type="project" value="UniProtKB-ARBA"/>
</dbReference>